<evidence type="ECO:0000256" key="8">
    <source>
        <dbReference type="ARBA" id="ARBA00023133"/>
    </source>
</evidence>
<feature type="transmembrane region" description="Helical" evidence="12">
    <location>
        <begin position="101"/>
        <end position="117"/>
    </location>
</feature>
<feature type="transmembrane region" description="Helical" evidence="12">
    <location>
        <begin position="268"/>
        <end position="293"/>
    </location>
</feature>
<dbReference type="InterPro" id="IPR003780">
    <property type="entry name" value="COX15/CtaA_fam"/>
</dbReference>
<dbReference type="GO" id="GO:0046872">
    <property type="term" value="F:metal ion binding"/>
    <property type="evidence" value="ECO:0007669"/>
    <property type="project" value="UniProtKB-KW"/>
</dbReference>
<keyword evidence="7" id="KW-0408">Iron</keyword>
<evidence type="ECO:0000313" key="14">
    <source>
        <dbReference type="Proteomes" id="UP000019276"/>
    </source>
</evidence>
<keyword evidence="14" id="KW-1185">Reference proteome</keyword>
<sequence length="339" mass="37048">MLWLTRFAIMLAFVVVVLGAFTRLTEAGLGCPDWPGCYGFLTVPTAEQFDTAHARFPEQPVEVDKAWNEMIHRYFAGTLGLVILALAVLGRRKAPIHTGSLLLLVIFQAILGMLTVTMDLKPIIVMGHLLGGFSIFVLLALLERRLAHQQAPTTNSTLNKTTLHFFTACAACLLITQIALGGWTAANYAALACTQLPICEGDWQNKLNFVQAFSPTPQAETYQYGVLDYAARMTIHVSHRVMAIVVAVSLLLYCVMLLKTRVFAKNALVIMVLLSGQVLLGIGNVLLSLPLAIAVAHNAGGLLLLTSLIVTWYQIYQLQDAKSKESIRANILVSVKELS</sequence>
<keyword evidence="10" id="KW-1015">Disulfide bond</keyword>
<evidence type="ECO:0000256" key="3">
    <source>
        <dbReference type="ARBA" id="ARBA00022692"/>
    </source>
</evidence>
<name>W7QKU3_9ALTE</name>
<dbReference type="AlphaFoldDB" id="W7QKU3"/>
<evidence type="ECO:0000256" key="12">
    <source>
        <dbReference type="SAM" id="Phobius"/>
    </source>
</evidence>
<dbReference type="RefSeq" id="WP_035015923.1">
    <property type="nucleotide sequence ID" value="NZ_ARZY01000039.1"/>
</dbReference>
<feature type="transmembrane region" description="Helical" evidence="12">
    <location>
        <begin position="123"/>
        <end position="142"/>
    </location>
</feature>
<evidence type="ECO:0000256" key="2">
    <source>
        <dbReference type="ARBA" id="ARBA00022475"/>
    </source>
</evidence>
<feature type="transmembrane region" description="Helical" evidence="12">
    <location>
        <begin position="299"/>
        <end position="316"/>
    </location>
</feature>
<evidence type="ECO:0000256" key="4">
    <source>
        <dbReference type="ARBA" id="ARBA00022723"/>
    </source>
</evidence>
<dbReference type="OrthoDB" id="1447144at2"/>
<keyword evidence="8" id="KW-0350">Heme biosynthesis</keyword>
<dbReference type="GO" id="GO:0006784">
    <property type="term" value="P:heme A biosynthetic process"/>
    <property type="evidence" value="ECO:0007669"/>
    <property type="project" value="InterPro"/>
</dbReference>
<dbReference type="eggNOG" id="COG1612">
    <property type="taxonomic scope" value="Bacteria"/>
</dbReference>
<dbReference type="Pfam" id="PF02628">
    <property type="entry name" value="COX15-CtaA"/>
    <property type="match status" value="1"/>
</dbReference>
<evidence type="ECO:0000256" key="5">
    <source>
        <dbReference type="ARBA" id="ARBA00022989"/>
    </source>
</evidence>
<evidence type="ECO:0000256" key="7">
    <source>
        <dbReference type="ARBA" id="ARBA00023004"/>
    </source>
</evidence>
<evidence type="ECO:0000256" key="6">
    <source>
        <dbReference type="ARBA" id="ARBA00023002"/>
    </source>
</evidence>
<keyword evidence="6" id="KW-0560">Oxidoreductase</keyword>
<protein>
    <submittedName>
        <fullName evidence="13">Cytochrome oxidase assembly</fullName>
    </submittedName>
</protein>
<evidence type="ECO:0000256" key="11">
    <source>
        <dbReference type="ARBA" id="ARBA00023444"/>
    </source>
</evidence>
<proteinExistence type="predicted"/>
<keyword evidence="9 12" id="KW-0472">Membrane</keyword>
<evidence type="ECO:0000313" key="13">
    <source>
        <dbReference type="EMBL" id="EWH08698.1"/>
    </source>
</evidence>
<organism evidence="13 14">
    <name type="scientific">Catenovulum agarivorans DS-2</name>
    <dbReference type="NCBI Taxonomy" id="1328313"/>
    <lineage>
        <taxon>Bacteria</taxon>
        <taxon>Pseudomonadati</taxon>
        <taxon>Pseudomonadota</taxon>
        <taxon>Gammaproteobacteria</taxon>
        <taxon>Alteromonadales</taxon>
        <taxon>Alteromonadaceae</taxon>
        <taxon>Catenovulum</taxon>
    </lineage>
</organism>
<keyword evidence="5 12" id="KW-1133">Transmembrane helix</keyword>
<feature type="transmembrane region" description="Helical" evidence="12">
    <location>
        <begin position="71"/>
        <end position="89"/>
    </location>
</feature>
<accession>W7QKU3</accession>
<comment type="subcellular location">
    <subcellularLocation>
        <location evidence="1">Membrane</location>
        <topology evidence="1">Multi-pass membrane protein</topology>
    </subcellularLocation>
</comment>
<keyword evidence="2" id="KW-1003">Cell membrane</keyword>
<dbReference type="GO" id="GO:0016020">
    <property type="term" value="C:membrane"/>
    <property type="evidence" value="ECO:0007669"/>
    <property type="project" value="UniProtKB-SubCell"/>
</dbReference>
<dbReference type="PATRIC" id="fig|1328313.3.peg.3298"/>
<feature type="transmembrane region" description="Helical" evidence="12">
    <location>
        <begin position="163"/>
        <end position="186"/>
    </location>
</feature>
<reference evidence="13 14" key="1">
    <citation type="journal article" date="2014" name="Genome Announc.">
        <title>Draft Genome Sequence of the Agar-Degrading Bacterium Catenovulum sp. Strain DS-2, Isolated from Intestines of Haliotis diversicolor.</title>
        <authorList>
            <person name="Shan D."/>
            <person name="Li X."/>
            <person name="Gu Z."/>
            <person name="Wei G."/>
            <person name="Gao Z."/>
            <person name="Shao Z."/>
        </authorList>
    </citation>
    <scope>NUCLEOTIDE SEQUENCE [LARGE SCALE GENOMIC DNA]</scope>
    <source>
        <strain evidence="13 14">DS-2</strain>
    </source>
</reference>
<gene>
    <name evidence="13" type="ORF">DS2_16139</name>
</gene>
<dbReference type="Proteomes" id="UP000019276">
    <property type="component" value="Unassembled WGS sequence"/>
</dbReference>
<dbReference type="InterPro" id="IPR050450">
    <property type="entry name" value="COX15/CtaA_HemeA_synthase"/>
</dbReference>
<evidence type="ECO:0000256" key="1">
    <source>
        <dbReference type="ARBA" id="ARBA00004141"/>
    </source>
</evidence>
<comment type="caution">
    <text evidence="13">The sequence shown here is derived from an EMBL/GenBank/DDBJ whole genome shotgun (WGS) entry which is preliminary data.</text>
</comment>
<keyword evidence="4" id="KW-0479">Metal-binding</keyword>
<dbReference type="EMBL" id="ARZY01000039">
    <property type="protein sequence ID" value="EWH08698.1"/>
    <property type="molecule type" value="Genomic_DNA"/>
</dbReference>
<dbReference type="GO" id="GO:0016491">
    <property type="term" value="F:oxidoreductase activity"/>
    <property type="evidence" value="ECO:0007669"/>
    <property type="project" value="UniProtKB-KW"/>
</dbReference>
<evidence type="ECO:0000256" key="10">
    <source>
        <dbReference type="ARBA" id="ARBA00023157"/>
    </source>
</evidence>
<comment type="pathway">
    <text evidence="11">Porphyrin-containing compound metabolism.</text>
</comment>
<keyword evidence="3 12" id="KW-0812">Transmembrane</keyword>
<dbReference type="PANTHER" id="PTHR35457">
    <property type="entry name" value="HEME A SYNTHASE"/>
    <property type="match status" value="1"/>
</dbReference>
<feature type="transmembrane region" description="Helical" evidence="12">
    <location>
        <begin position="237"/>
        <end position="256"/>
    </location>
</feature>
<dbReference type="PANTHER" id="PTHR35457:SF1">
    <property type="entry name" value="HEME A SYNTHASE"/>
    <property type="match status" value="1"/>
</dbReference>
<evidence type="ECO:0000256" key="9">
    <source>
        <dbReference type="ARBA" id="ARBA00023136"/>
    </source>
</evidence>
<dbReference type="STRING" id="1328313.DS2_16139"/>